<keyword evidence="3 12" id="KW-0235">DNA replication</keyword>
<dbReference type="KEGG" id="dau:Daud_0757"/>
<dbReference type="EC" id="3.4.21.88" evidence="12"/>
<reference evidence="16 17" key="2">
    <citation type="journal article" date="2008" name="Science">
        <title>Environmental genomics reveals a single-species ecosystem deep within Earth.</title>
        <authorList>
            <person name="Chivian D."/>
            <person name="Brodie E.L."/>
            <person name="Alm E.J."/>
            <person name="Culley D.E."/>
            <person name="Dehal P.S."/>
            <person name="Desantis T.Z."/>
            <person name="Gihring T.M."/>
            <person name="Lapidus A."/>
            <person name="Lin L.H."/>
            <person name="Lowry S.R."/>
            <person name="Moser D.P."/>
            <person name="Richardson P.M."/>
            <person name="Southam G."/>
            <person name="Wanger G."/>
            <person name="Pratt L.M."/>
            <person name="Andersen G.L."/>
            <person name="Hazen T.C."/>
            <person name="Brockman F.J."/>
            <person name="Arkin A.P."/>
            <person name="Onstott T.C."/>
        </authorList>
    </citation>
    <scope>NUCLEOTIDE SEQUENCE [LARGE SCALE GENOMIC DNA]</scope>
    <source>
        <strain evidence="16 17">MP104C</strain>
    </source>
</reference>
<dbReference type="GO" id="GO:0006260">
    <property type="term" value="P:DNA replication"/>
    <property type="evidence" value="ECO:0007669"/>
    <property type="project" value="UniProtKB-UniRule"/>
</dbReference>
<dbReference type="HOGENOM" id="CLU_066192_45_1_9"/>
<dbReference type="Gene3D" id="1.10.10.10">
    <property type="entry name" value="Winged helix-like DNA-binding domain superfamily/Winged helix DNA-binding domain"/>
    <property type="match status" value="1"/>
</dbReference>
<dbReference type="STRING" id="477974.Daud_0757"/>
<dbReference type="InterPro" id="IPR050077">
    <property type="entry name" value="LexA_repressor"/>
</dbReference>
<evidence type="ECO:0000256" key="2">
    <source>
        <dbReference type="ARBA" id="ARBA00022491"/>
    </source>
</evidence>
<dbReference type="CDD" id="cd06529">
    <property type="entry name" value="S24_LexA-like"/>
    <property type="match status" value="1"/>
</dbReference>
<evidence type="ECO:0000256" key="8">
    <source>
        <dbReference type="ARBA" id="ARBA00023125"/>
    </source>
</evidence>
<evidence type="ECO:0000256" key="3">
    <source>
        <dbReference type="ARBA" id="ARBA00022705"/>
    </source>
</evidence>
<dbReference type="InterPro" id="IPR039418">
    <property type="entry name" value="LexA-like"/>
</dbReference>
<evidence type="ECO:0000259" key="14">
    <source>
        <dbReference type="Pfam" id="PF00717"/>
    </source>
</evidence>
<keyword evidence="8 12" id="KW-0238">DNA-binding</keyword>
<comment type="similarity">
    <text evidence="1 12 13">Belongs to the peptidase S24 family.</text>
</comment>
<feature type="domain" description="Peptidase S24/S26A/S26B/S26C" evidence="14">
    <location>
        <begin position="77"/>
        <end position="189"/>
    </location>
</feature>
<feature type="site" description="Cleavage; by autolysis" evidence="12">
    <location>
        <begin position="84"/>
        <end position="85"/>
    </location>
</feature>
<evidence type="ECO:0000256" key="6">
    <source>
        <dbReference type="ARBA" id="ARBA00022813"/>
    </source>
</evidence>
<dbReference type="GO" id="GO:0006508">
    <property type="term" value="P:proteolysis"/>
    <property type="evidence" value="ECO:0007669"/>
    <property type="project" value="InterPro"/>
</dbReference>
<dbReference type="eggNOG" id="COG1974">
    <property type="taxonomic scope" value="Bacteria"/>
</dbReference>
<dbReference type="EMBL" id="CP000860">
    <property type="protein sequence ID" value="ACA59281.1"/>
    <property type="molecule type" value="Genomic_DNA"/>
</dbReference>
<dbReference type="SUPFAM" id="SSF51306">
    <property type="entry name" value="LexA/Signal peptidase"/>
    <property type="match status" value="1"/>
</dbReference>
<feature type="domain" description="LexA repressor DNA-binding" evidence="15">
    <location>
        <begin position="2"/>
        <end position="64"/>
    </location>
</feature>
<dbReference type="AlphaFoldDB" id="B1I2R5"/>
<dbReference type="GO" id="GO:0006281">
    <property type="term" value="P:DNA repair"/>
    <property type="evidence" value="ECO:0007669"/>
    <property type="project" value="UniProtKB-UniRule"/>
</dbReference>
<dbReference type="PANTHER" id="PTHR33516">
    <property type="entry name" value="LEXA REPRESSOR"/>
    <property type="match status" value="1"/>
</dbReference>
<name>B1I2R5_DESAP</name>
<evidence type="ECO:0000256" key="13">
    <source>
        <dbReference type="RuleBase" id="RU003991"/>
    </source>
</evidence>
<feature type="active site" description="For autocatalytic cleavage activity" evidence="12">
    <location>
        <position position="119"/>
    </location>
</feature>
<dbReference type="NCBIfam" id="TIGR00498">
    <property type="entry name" value="lexA"/>
    <property type="match status" value="1"/>
</dbReference>
<dbReference type="FunFam" id="2.10.109.10:FF:000001">
    <property type="entry name" value="LexA repressor"/>
    <property type="match status" value="1"/>
</dbReference>
<dbReference type="RefSeq" id="WP_012301867.1">
    <property type="nucleotide sequence ID" value="NC_010424.1"/>
</dbReference>
<dbReference type="Gene3D" id="2.10.109.10">
    <property type="entry name" value="Umud Fragment, subunit A"/>
    <property type="match status" value="1"/>
</dbReference>
<comment type="catalytic activity">
    <reaction evidence="12">
        <text>Hydrolysis of Ala-|-Gly bond in repressor LexA.</text>
        <dbReference type="EC" id="3.4.21.88"/>
    </reaction>
</comment>
<keyword evidence="6 12" id="KW-0068">Autocatalytic cleavage</keyword>
<keyword evidence="11 12" id="KW-0742">SOS response</keyword>
<feature type="active site" description="For autocatalytic cleavage activity" evidence="12">
    <location>
        <position position="156"/>
    </location>
</feature>
<evidence type="ECO:0000256" key="12">
    <source>
        <dbReference type="HAMAP-Rule" id="MF_00015"/>
    </source>
</evidence>
<dbReference type="InterPro" id="IPR036388">
    <property type="entry name" value="WH-like_DNA-bd_sf"/>
</dbReference>
<dbReference type="HAMAP" id="MF_00015">
    <property type="entry name" value="LexA"/>
    <property type="match status" value="1"/>
</dbReference>
<keyword evidence="9 12" id="KW-0804">Transcription</keyword>
<keyword evidence="5 12" id="KW-0378">Hydrolase</keyword>
<comment type="function">
    <text evidence="12">Represses a number of genes involved in the response to DNA damage (SOS response), including recA and lexA. In the presence of single-stranded DNA, RecA interacts with LexA causing an autocatalytic cleavage which disrupts the DNA-binding part of LexA, leading to derepression of the SOS regulon and eventually DNA repair.</text>
</comment>
<protein>
    <recommendedName>
        <fullName evidence="12">LexA repressor</fullName>
        <ecNumber evidence="12">3.4.21.88</ecNumber>
    </recommendedName>
</protein>
<sequence length="196" mass="21552">MELTPRESQILDCILKHLEDKGYPPSVREIGKATGLRSPATVLSYLRRLEDRGFLRRDQTASRAVSVGPRLRAVAVPLLGRIAAGQPHPAVEYREDVLLLPAELTGSGECFALRVRGESMVEAGILDGDLVVVRRQPTAENGDIVAALVAGEATVKRFYREDGRIRLQPENRTMRPIFTDEAAILGKVVALIRKCS</sequence>
<dbReference type="InterPro" id="IPR006197">
    <property type="entry name" value="Peptidase_S24_LexA"/>
</dbReference>
<evidence type="ECO:0000313" key="16">
    <source>
        <dbReference type="EMBL" id="ACA59281.1"/>
    </source>
</evidence>
<dbReference type="InterPro" id="IPR036286">
    <property type="entry name" value="LexA/Signal_pep-like_sf"/>
</dbReference>
<dbReference type="GO" id="GO:0003677">
    <property type="term" value="F:DNA binding"/>
    <property type="evidence" value="ECO:0007669"/>
    <property type="project" value="UniProtKB-UniRule"/>
</dbReference>
<dbReference type="MEROPS" id="S24.001"/>
<keyword evidence="17" id="KW-1185">Reference proteome</keyword>
<accession>B1I2R5</accession>
<evidence type="ECO:0000256" key="7">
    <source>
        <dbReference type="ARBA" id="ARBA00023015"/>
    </source>
</evidence>
<dbReference type="GO" id="GO:0009432">
    <property type="term" value="P:SOS response"/>
    <property type="evidence" value="ECO:0007669"/>
    <property type="project" value="UniProtKB-UniRule"/>
</dbReference>
<evidence type="ECO:0000259" key="15">
    <source>
        <dbReference type="Pfam" id="PF01726"/>
    </source>
</evidence>
<evidence type="ECO:0000256" key="5">
    <source>
        <dbReference type="ARBA" id="ARBA00022801"/>
    </source>
</evidence>
<keyword evidence="7 12" id="KW-0805">Transcription regulation</keyword>
<dbReference type="GO" id="GO:0045892">
    <property type="term" value="P:negative regulation of DNA-templated transcription"/>
    <property type="evidence" value="ECO:0007669"/>
    <property type="project" value="UniProtKB-UniRule"/>
</dbReference>
<keyword evidence="4 12" id="KW-0227">DNA damage</keyword>
<dbReference type="Pfam" id="PF01726">
    <property type="entry name" value="LexA_DNA_bind"/>
    <property type="match status" value="1"/>
</dbReference>
<organism evidence="16 17">
    <name type="scientific">Desulforudis audaxviator (strain MP104C)</name>
    <dbReference type="NCBI Taxonomy" id="477974"/>
    <lineage>
        <taxon>Bacteria</taxon>
        <taxon>Bacillati</taxon>
        <taxon>Bacillota</taxon>
        <taxon>Clostridia</taxon>
        <taxon>Thermoanaerobacterales</taxon>
        <taxon>Candidatus Desulforudaceae</taxon>
        <taxon>Candidatus Desulforudis</taxon>
    </lineage>
</organism>
<dbReference type="PANTHER" id="PTHR33516:SF2">
    <property type="entry name" value="LEXA REPRESSOR-RELATED"/>
    <property type="match status" value="1"/>
</dbReference>
<dbReference type="SUPFAM" id="SSF46785">
    <property type="entry name" value="Winged helix' DNA-binding domain"/>
    <property type="match status" value="1"/>
</dbReference>
<keyword evidence="2 12" id="KW-0678">Repressor</keyword>
<gene>
    <name evidence="12" type="primary">lexA</name>
    <name evidence="16" type="ordered locus">Daud_0757</name>
</gene>
<dbReference type="InterPro" id="IPR015927">
    <property type="entry name" value="Peptidase_S24_S26A/B/C"/>
</dbReference>
<evidence type="ECO:0000256" key="11">
    <source>
        <dbReference type="ARBA" id="ARBA00023236"/>
    </source>
</evidence>
<dbReference type="Pfam" id="PF00717">
    <property type="entry name" value="Peptidase_S24"/>
    <property type="match status" value="1"/>
</dbReference>
<evidence type="ECO:0000256" key="4">
    <source>
        <dbReference type="ARBA" id="ARBA00022763"/>
    </source>
</evidence>
<proteinExistence type="inferred from homology"/>
<evidence type="ECO:0000256" key="9">
    <source>
        <dbReference type="ARBA" id="ARBA00023163"/>
    </source>
</evidence>
<evidence type="ECO:0000313" key="17">
    <source>
        <dbReference type="Proteomes" id="UP000008544"/>
    </source>
</evidence>
<dbReference type="Proteomes" id="UP000008544">
    <property type="component" value="Chromosome"/>
</dbReference>
<reference evidence="17" key="1">
    <citation type="submission" date="2007-10" db="EMBL/GenBank/DDBJ databases">
        <title>Complete sequence of chromosome of Desulforudis audaxviator MP104C.</title>
        <authorList>
            <person name="Copeland A."/>
            <person name="Lucas S."/>
            <person name="Lapidus A."/>
            <person name="Barry K."/>
            <person name="Glavina del Rio T."/>
            <person name="Dalin E."/>
            <person name="Tice H."/>
            <person name="Bruce D."/>
            <person name="Pitluck S."/>
            <person name="Lowry S.R."/>
            <person name="Larimer F."/>
            <person name="Land M.L."/>
            <person name="Hauser L."/>
            <person name="Kyrpides N."/>
            <person name="Ivanova N.N."/>
            <person name="Richardson P."/>
        </authorList>
    </citation>
    <scope>NUCLEOTIDE SEQUENCE [LARGE SCALE GENOMIC DNA]</scope>
    <source>
        <strain evidence="17">MP104C</strain>
    </source>
</reference>
<dbReference type="InterPro" id="IPR006200">
    <property type="entry name" value="LexA"/>
</dbReference>
<dbReference type="InterPro" id="IPR036390">
    <property type="entry name" value="WH_DNA-bd_sf"/>
</dbReference>
<keyword evidence="10 12" id="KW-0234">DNA repair</keyword>
<dbReference type="InterPro" id="IPR006199">
    <property type="entry name" value="LexA_DNA-bd_dom"/>
</dbReference>
<evidence type="ECO:0000256" key="1">
    <source>
        <dbReference type="ARBA" id="ARBA00007484"/>
    </source>
</evidence>
<evidence type="ECO:0000256" key="10">
    <source>
        <dbReference type="ARBA" id="ARBA00023204"/>
    </source>
</evidence>
<dbReference type="GO" id="GO:0004252">
    <property type="term" value="F:serine-type endopeptidase activity"/>
    <property type="evidence" value="ECO:0007669"/>
    <property type="project" value="UniProtKB-UniRule"/>
</dbReference>
<dbReference type="PRINTS" id="PR00726">
    <property type="entry name" value="LEXASERPTASE"/>
</dbReference>
<feature type="DNA-binding region" description="H-T-H motif" evidence="12">
    <location>
        <begin position="27"/>
        <end position="47"/>
    </location>
</feature>
<dbReference type="OrthoDB" id="9802364at2"/>
<comment type="subunit">
    <text evidence="12">Homodimer.</text>
</comment>